<dbReference type="CDD" id="cd04301">
    <property type="entry name" value="NAT_SF"/>
    <property type="match status" value="1"/>
</dbReference>
<dbReference type="GO" id="GO:0016740">
    <property type="term" value="F:transferase activity"/>
    <property type="evidence" value="ECO:0007669"/>
    <property type="project" value="UniProtKB-KW"/>
</dbReference>
<dbReference type="PANTHER" id="PTHR43415">
    <property type="entry name" value="SPERMIDINE N(1)-ACETYLTRANSFERASE"/>
    <property type="match status" value="1"/>
</dbReference>
<dbReference type="PROSITE" id="PS51186">
    <property type="entry name" value="GNAT"/>
    <property type="match status" value="1"/>
</dbReference>
<comment type="caution">
    <text evidence="2">The sequence shown here is derived from an EMBL/GenBank/DDBJ whole genome shotgun (WGS) entry which is preliminary data.</text>
</comment>
<name>A0ABT8T403_9HYPH</name>
<keyword evidence="3" id="KW-1185">Reference proteome</keyword>
<dbReference type="Pfam" id="PF00583">
    <property type="entry name" value="Acetyltransf_1"/>
    <property type="match status" value="1"/>
</dbReference>
<organism evidence="2 3">
    <name type="scientific">Rhizobium oryzicola</name>
    <dbReference type="NCBI Taxonomy" id="1232668"/>
    <lineage>
        <taxon>Bacteria</taxon>
        <taxon>Pseudomonadati</taxon>
        <taxon>Pseudomonadota</taxon>
        <taxon>Alphaproteobacteria</taxon>
        <taxon>Hyphomicrobiales</taxon>
        <taxon>Rhizobiaceae</taxon>
        <taxon>Rhizobium/Agrobacterium group</taxon>
        <taxon>Rhizobium</taxon>
    </lineage>
</organism>
<evidence type="ECO:0000259" key="1">
    <source>
        <dbReference type="PROSITE" id="PS51186"/>
    </source>
</evidence>
<sequence>MTLIDFEAIHFPVLRSWLGSERDVVQWGGPDLTYPITDDQLEQMIIDRQTSPPKRLSWMAVNASQVIAGHIQLAVDWKNGVARIGRVIVAPTMRGQGLAKPLLEAGLERAFSHPRIERTELNVYSWNIAAIRTYKKLGFVHEGVRRSSTKVGDERWDTAIMSMLRLEWETRLLK</sequence>
<accession>A0ABT8T403</accession>
<dbReference type="Proteomes" id="UP001169006">
    <property type="component" value="Unassembled WGS sequence"/>
</dbReference>
<dbReference type="RefSeq" id="WP_302079769.1">
    <property type="nucleotide sequence ID" value="NZ_JAUKWQ010000015.1"/>
</dbReference>
<proteinExistence type="predicted"/>
<dbReference type="EMBL" id="JAUKWQ010000015">
    <property type="protein sequence ID" value="MDO1585489.1"/>
    <property type="molecule type" value="Genomic_DNA"/>
</dbReference>
<reference evidence="2" key="2">
    <citation type="submission" date="2023-07" db="EMBL/GenBank/DDBJ databases">
        <authorList>
            <person name="Sun H."/>
        </authorList>
    </citation>
    <scope>NUCLEOTIDE SEQUENCE</scope>
    <source>
        <strain evidence="2">05753</strain>
    </source>
</reference>
<feature type="domain" description="N-acetyltransferase" evidence="1">
    <location>
        <begin position="4"/>
        <end position="166"/>
    </location>
</feature>
<dbReference type="EC" id="2.-.-.-" evidence="2"/>
<reference evidence="2" key="1">
    <citation type="journal article" date="2015" name="Int. J. Syst. Evol. Microbiol.">
        <title>Rhizobium oryzicola sp. nov., potential plant-growth-promoting endophytic bacteria isolated from rice roots.</title>
        <authorList>
            <person name="Zhang X.X."/>
            <person name="Gao J.S."/>
            <person name="Cao Y.H."/>
            <person name="Sheirdil R.A."/>
            <person name="Wang X.C."/>
            <person name="Zhang L."/>
        </authorList>
    </citation>
    <scope>NUCLEOTIDE SEQUENCE</scope>
    <source>
        <strain evidence="2">05753</strain>
    </source>
</reference>
<dbReference type="PANTHER" id="PTHR43415:SF5">
    <property type="entry name" value="ACETYLTRANSFERASE"/>
    <property type="match status" value="1"/>
</dbReference>
<dbReference type="SUPFAM" id="SSF55729">
    <property type="entry name" value="Acyl-CoA N-acyltransferases (Nat)"/>
    <property type="match status" value="1"/>
</dbReference>
<dbReference type="InterPro" id="IPR016181">
    <property type="entry name" value="Acyl_CoA_acyltransferase"/>
</dbReference>
<evidence type="ECO:0000313" key="2">
    <source>
        <dbReference type="EMBL" id="MDO1585489.1"/>
    </source>
</evidence>
<evidence type="ECO:0000313" key="3">
    <source>
        <dbReference type="Proteomes" id="UP001169006"/>
    </source>
</evidence>
<dbReference type="Gene3D" id="3.40.630.30">
    <property type="match status" value="1"/>
</dbReference>
<protein>
    <submittedName>
        <fullName evidence="2">GNAT family protein</fullName>
        <ecNumber evidence="2">2.-.-.-</ecNumber>
    </submittedName>
</protein>
<keyword evidence="2" id="KW-0808">Transferase</keyword>
<gene>
    <name evidence="2" type="ORF">Q2T52_25665</name>
</gene>
<dbReference type="InterPro" id="IPR000182">
    <property type="entry name" value="GNAT_dom"/>
</dbReference>